<dbReference type="Proteomes" id="UP000285776">
    <property type="component" value="Unassembled WGS sequence"/>
</dbReference>
<protein>
    <submittedName>
        <fullName evidence="1">Uncharacterized protein</fullName>
    </submittedName>
</protein>
<name>A0AA92UD74_9BACT</name>
<dbReference type="RefSeq" id="WP_147468726.1">
    <property type="nucleotide sequence ID" value="NZ_QSAV01000006.1"/>
</dbReference>
<organism evidence="1 2">
    <name type="scientific">Segatella copri</name>
    <dbReference type="NCBI Taxonomy" id="165179"/>
    <lineage>
        <taxon>Bacteria</taxon>
        <taxon>Pseudomonadati</taxon>
        <taxon>Bacteroidota</taxon>
        <taxon>Bacteroidia</taxon>
        <taxon>Bacteroidales</taxon>
        <taxon>Prevotellaceae</taxon>
        <taxon>Segatella</taxon>
    </lineage>
</organism>
<gene>
    <name evidence="1" type="ORF">DWV53_02785</name>
</gene>
<comment type="caution">
    <text evidence="1">The sequence shown here is derived from an EMBL/GenBank/DDBJ whole genome shotgun (WGS) entry which is preliminary data.</text>
</comment>
<dbReference type="EMBL" id="QSAV01000006">
    <property type="protein sequence ID" value="RGW81770.1"/>
    <property type="molecule type" value="Genomic_DNA"/>
</dbReference>
<reference evidence="1 2" key="1">
    <citation type="submission" date="2018-08" db="EMBL/GenBank/DDBJ databases">
        <title>A genome reference for cultivated species of the human gut microbiota.</title>
        <authorList>
            <person name="Zou Y."/>
            <person name="Xue W."/>
            <person name="Luo G."/>
        </authorList>
    </citation>
    <scope>NUCLEOTIDE SEQUENCE [LARGE SCALE GENOMIC DNA]</scope>
    <source>
        <strain evidence="1 2">AF10-17</strain>
    </source>
</reference>
<sequence>MDLNTLINARLEMMMMGNDRPSSSCSTHGDTRKEAIAQAIEFLQREYESNELDEPSEYGYRVNVEILKKGKPRF</sequence>
<accession>A0AA92UD74</accession>
<evidence type="ECO:0000313" key="1">
    <source>
        <dbReference type="EMBL" id="RGW81770.1"/>
    </source>
</evidence>
<proteinExistence type="predicted"/>
<dbReference type="AlphaFoldDB" id="A0AA92UD74"/>
<evidence type="ECO:0000313" key="2">
    <source>
        <dbReference type="Proteomes" id="UP000285776"/>
    </source>
</evidence>